<keyword evidence="2" id="KW-1185">Reference proteome</keyword>
<dbReference type="Proteomes" id="UP000887565">
    <property type="component" value="Unplaced"/>
</dbReference>
<feature type="region of interest" description="Disordered" evidence="1">
    <location>
        <begin position="1"/>
        <end position="21"/>
    </location>
</feature>
<name>A0A915K7G9_ROMCU</name>
<evidence type="ECO:0000313" key="3">
    <source>
        <dbReference type="WBParaSite" id="nRc.2.0.1.t34687-RA"/>
    </source>
</evidence>
<dbReference type="WBParaSite" id="nRc.2.0.1.t34687-RA">
    <property type="protein sequence ID" value="nRc.2.0.1.t34687-RA"/>
    <property type="gene ID" value="nRc.2.0.1.g34687"/>
</dbReference>
<protein>
    <submittedName>
        <fullName evidence="3">Uncharacterized protein</fullName>
    </submittedName>
</protein>
<reference evidence="3" key="1">
    <citation type="submission" date="2022-11" db="UniProtKB">
        <authorList>
            <consortium name="WormBaseParasite"/>
        </authorList>
    </citation>
    <scope>IDENTIFICATION</scope>
</reference>
<evidence type="ECO:0000256" key="1">
    <source>
        <dbReference type="SAM" id="MobiDB-lite"/>
    </source>
</evidence>
<feature type="compositionally biased region" description="Polar residues" evidence="1">
    <location>
        <begin position="1"/>
        <end position="10"/>
    </location>
</feature>
<accession>A0A915K7G9</accession>
<dbReference type="AlphaFoldDB" id="A0A915K7G9"/>
<sequence>MTVTMKSINHGNAPRNFHPIPGNKALATNLNLENLTPTALTDPQAETTPALRNRQAFGAKLISPAPTIPKIASG</sequence>
<proteinExistence type="predicted"/>
<organism evidence="2 3">
    <name type="scientific">Romanomermis culicivorax</name>
    <name type="common">Nematode worm</name>
    <dbReference type="NCBI Taxonomy" id="13658"/>
    <lineage>
        <taxon>Eukaryota</taxon>
        <taxon>Metazoa</taxon>
        <taxon>Ecdysozoa</taxon>
        <taxon>Nematoda</taxon>
        <taxon>Enoplea</taxon>
        <taxon>Dorylaimia</taxon>
        <taxon>Mermithida</taxon>
        <taxon>Mermithoidea</taxon>
        <taxon>Mermithidae</taxon>
        <taxon>Romanomermis</taxon>
    </lineage>
</organism>
<evidence type="ECO:0000313" key="2">
    <source>
        <dbReference type="Proteomes" id="UP000887565"/>
    </source>
</evidence>